<comment type="caution">
    <text evidence="2">The sequence shown here is derived from an EMBL/GenBank/DDBJ whole genome shotgun (WGS) entry which is preliminary data.</text>
</comment>
<keyword evidence="3" id="KW-1185">Reference proteome</keyword>
<feature type="non-terminal residue" evidence="2">
    <location>
        <position position="122"/>
    </location>
</feature>
<feature type="region of interest" description="Disordered" evidence="1">
    <location>
        <begin position="58"/>
        <end position="78"/>
    </location>
</feature>
<organism evidence="2 3">
    <name type="scientific">Aphis craccivora</name>
    <name type="common">Cowpea aphid</name>
    <dbReference type="NCBI Taxonomy" id="307492"/>
    <lineage>
        <taxon>Eukaryota</taxon>
        <taxon>Metazoa</taxon>
        <taxon>Ecdysozoa</taxon>
        <taxon>Arthropoda</taxon>
        <taxon>Hexapoda</taxon>
        <taxon>Insecta</taxon>
        <taxon>Pterygota</taxon>
        <taxon>Neoptera</taxon>
        <taxon>Paraneoptera</taxon>
        <taxon>Hemiptera</taxon>
        <taxon>Sternorrhyncha</taxon>
        <taxon>Aphidomorpha</taxon>
        <taxon>Aphidoidea</taxon>
        <taxon>Aphididae</taxon>
        <taxon>Aphidini</taxon>
        <taxon>Aphis</taxon>
        <taxon>Aphis</taxon>
    </lineage>
</organism>
<name>A0A6G0Y236_APHCR</name>
<gene>
    <name evidence="2" type="ORF">FWK35_00037125</name>
</gene>
<evidence type="ECO:0000313" key="2">
    <source>
        <dbReference type="EMBL" id="KAF0747482.1"/>
    </source>
</evidence>
<evidence type="ECO:0000313" key="3">
    <source>
        <dbReference type="Proteomes" id="UP000478052"/>
    </source>
</evidence>
<reference evidence="2 3" key="1">
    <citation type="submission" date="2019-08" db="EMBL/GenBank/DDBJ databases">
        <title>Whole genome of Aphis craccivora.</title>
        <authorList>
            <person name="Voronova N.V."/>
            <person name="Shulinski R.S."/>
            <person name="Bandarenka Y.V."/>
            <person name="Zhorov D.G."/>
            <person name="Warner D."/>
        </authorList>
    </citation>
    <scope>NUCLEOTIDE SEQUENCE [LARGE SCALE GENOMIC DNA]</scope>
    <source>
        <strain evidence="2">180601</strain>
        <tissue evidence="2">Whole Body</tissue>
    </source>
</reference>
<proteinExistence type="predicted"/>
<dbReference type="EMBL" id="VUJU01006831">
    <property type="protein sequence ID" value="KAF0747482.1"/>
    <property type="molecule type" value="Genomic_DNA"/>
</dbReference>
<feature type="compositionally biased region" description="Polar residues" evidence="1">
    <location>
        <begin position="100"/>
        <end position="109"/>
    </location>
</feature>
<protein>
    <submittedName>
        <fullName evidence="2">Uncharacterized protein</fullName>
    </submittedName>
</protein>
<feature type="region of interest" description="Disordered" evidence="1">
    <location>
        <begin position="100"/>
        <end position="122"/>
    </location>
</feature>
<accession>A0A6G0Y236</accession>
<dbReference type="Proteomes" id="UP000478052">
    <property type="component" value="Unassembled WGS sequence"/>
</dbReference>
<sequence length="122" mass="13195">MTGCSPLFADLSGTLSRLPKNKGRVIVLRAPKAELKAVWQNLIQRQILMLDKNAFVPDGKCTGPSSSEPPDSPDDLLANSLATLDDDVYADRLKVQCKLSLSNPTTPTGTEPDDCYPVRPPS</sequence>
<dbReference type="AlphaFoldDB" id="A0A6G0Y236"/>
<evidence type="ECO:0000256" key="1">
    <source>
        <dbReference type="SAM" id="MobiDB-lite"/>
    </source>
</evidence>